<organism evidence="2 3">
    <name type="scientific">Metallibacterium scheffleri</name>
    <dbReference type="NCBI Taxonomy" id="993689"/>
    <lineage>
        <taxon>Bacteria</taxon>
        <taxon>Pseudomonadati</taxon>
        <taxon>Pseudomonadota</taxon>
        <taxon>Gammaproteobacteria</taxon>
        <taxon>Lysobacterales</taxon>
        <taxon>Rhodanobacteraceae</taxon>
        <taxon>Metallibacterium</taxon>
    </lineage>
</organism>
<evidence type="ECO:0000313" key="3">
    <source>
        <dbReference type="Proteomes" id="UP000307749"/>
    </source>
</evidence>
<dbReference type="Gene3D" id="3.60.40.10">
    <property type="entry name" value="PPM-type phosphatase domain"/>
    <property type="match status" value="1"/>
</dbReference>
<proteinExistence type="predicted"/>
<evidence type="ECO:0000313" key="2">
    <source>
        <dbReference type="EMBL" id="THD10453.1"/>
    </source>
</evidence>
<name>A0A4S3KNC5_9GAMM</name>
<reference evidence="2 3" key="1">
    <citation type="submission" date="2017-02" db="EMBL/GenBank/DDBJ databases">
        <title>Whole genome sequencing of Metallibacterium scheffleri DSM 24874 (T).</title>
        <authorList>
            <person name="Kumar S."/>
            <person name="Patil P."/>
            <person name="Patil P.B."/>
        </authorList>
    </citation>
    <scope>NUCLEOTIDE SEQUENCE [LARGE SCALE GENOMIC DNA]</scope>
    <source>
        <strain evidence="2 3">DSM 24874</strain>
    </source>
</reference>
<sequence>MISAALHRDNRSGFGHARPLWKDAMFEFGHATHPGRKRQFNEDAYAIDAAAGVFVVVDGMGGPGHGEAVAAVARDETLRAARLGVPLDDAVRRAAAAVARYLAQHPVAHPAGAALAVLRLAEPDFELAWVGDCSILFGGSDAAQVANAAALPCSDAHAAQRPSATALLGLGASDALCIGLRKGTLRHPVAILLCSDGVIEASTPQARQQALIRHDLSAQESVEHLLLDALAHPARDNLSAILVRLRH</sequence>
<keyword evidence="3" id="KW-1185">Reference proteome</keyword>
<comment type="caution">
    <text evidence="2">The sequence shown here is derived from an EMBL/GenBank/DDBJ whole genome shotgun (WGS) entry which is preliminary data.</text>
</comment>
<dbReference type="STRING" id="993689.GCA_002077135_03012"/>
<dbReference type="SMART" id="SM00332">
    <property type="entry name" value="PP2Cc"/>
    <property type="match status" value="1"/>
</dbReference>
<dbReference type="SUPFAM" id="SSF81606">
    <property type="entry name" value="PP2C-like"/>
    <property type="match status" value="1"/>
</dbReference>
<dbReference type="EMBL" id="MWQO01000027">
    <property type="protein sequence ID" value="THD10453.1"/>
    <property type="molecule type" value="Genomic_DNA"/>
</dbReference>
<dbReference type="InterPro" id="IPR036457">
    <property type="entry name" value="PPM-type-like_dom_sf"/>
</dbReference>
<dbReference type="InterPro" id="IPR001932">
    <property type="entry name" value="PPM-type_phosphatase-like_dom"/>
</dbReference>
<dbReference type="Proteomes" id="UP000307749">
    <property type="component" value="Unassembled WGS sequence"/>
</dbReference>
<dbReference type="SMART" id="SM00331">
    <property type="entry name" value="PP2C_SIG"/>
    <property type="match status" value="1"/>
</dbReference>
<feature type="domain" description="PPM-type phosphatase" evidence="1">
    <location>
        <begin position="27"/>
        <end position="245"/>
    </location>
</feature>
<evidence type="ECO:0000259" key="1">
    <source>
        <dbReference type="PROSITE" id="PS51746"/>
    </source>
</evidence>
<dbReference type="OrthoDB" id="9801841at2"/>
<dbReference type="Pfam" id="PF13672">
    <property type="entry name" value="PP2C_2"/>
    <property type="match status" value="1"/>
</dbReference>
<gene>
    <name evidence="2" type="ORF">B1806_08370</name>
</gene>
<dbReference type="PROSITE" id="PS51746">
    <property type="entry name" value="PPM_2"/>
    <property type="match status" value="1"/>
</dbReference>
<dbReference type="AlphaFoldDB" id="A0A4S3KNC5"/>
<accession>A0A4S3KNC5</accession>
<protein>
    <recommendedName>
        <fullName evidence="1">PPM-type phosphatase domain-containing protein</fullName>
    </recommendedName>
</protein>